<accession>A0A5Q0UGZ8</accession>
<dbReference type="RefSeq" id="WP_153550600.1">
    <property type="nucleotide sequence ID" value="NZ_CP040089.1"/>
</dbReference>
<dbReference type="Proteomes" id="UP000377803">
    <property type="component" value="Chromosome"/>
</dbReference>
<sequence>MRKVLLTVSVLLLVSGAACLIAAEGHNPENAAEDSEVVVHGIVSNIAGSGEVAKHHPVKINVTEVFKGNTSDTVTIQIQGTDRMSVSTAAQFTEGEEVVVMLEEQEDCYYMTNGYATKYEVSENDTIQLVAPERKNITVAEMESIVEQTSNSNSTSPEVQQREGTESSFDIIAVLEAALNWVF</sequence>
<dbReference type="AlphaFoldDB" id="A0A5Q0UGZ8"/>
<gene>
    <name evidence="1" type="ORF">LC1Nh_0976</name>
</gene>
<evidence type="ECO:0000313" key="2">
    <source>
        <dbReference type="Proteomes" id="UP000377803"/>
    </source>
</evidence>
<dbReference type="PROSITE" id="PS51257">
    <property type="entry name" value="PROKAR_LIPOPROTEIN"/>
    <property type="match status" value="1"/>
</dbReference>
<dbReference type="GeneID" id="42365369"/>
<keyword evidence="2" id="KW-1185">Reference proteome</keyword>
<organism evidence="1 2">
    <name type="scientific">Candidatus Nanohalobium constans</name>
    <dbReference type="NCBI Taxonomy" id="2565781"/>
    <lineage>
        <taxon>Archaea</taxon>
        <taxon>Candidatus Nanohalarchaeota</taxon>
        <taxon>Candidatus Nanohalobia</taxon>
        <taxon>Candidatus Nanohalobiales</taxon>
        <taxon>Candidatus Nanohalobiaceae</taxon>
        <taxon>Candidatus Nanohalobium</taxon>
    </lineage>
</organism>
<dbReference type="EMBL" id="CP040089">
    <property type="protein sequence ID" value="QGA80856.1"/>
    <property type="molecule type" value="Genomic_DNA"/>
</dbReference>
<name>A0A5Q0UGZ8_9ARCH</name>
<dbReference type="KEGG" id="ncon:LC1Nh_0976"/>
<proteinExistence type="predicted"/>
<reference evidence="2" key="1">
    <citation type="submission" date="2019-05" db="EMBL/GenBank/DDBJ databases">
        <title>Candidatus Nanohalobium constans, a novel model system to study the DPANN nano-sized archaea: genomic and physiological characterization of a nanoarchaeon co-cultured with its chitinotrophic host.</title>
        <authorList>
            <person name="La Cono V."/>
            <person name="Arcadi E."/>
            <person name="Crisafi F."/>
            <person name="Denaro R."/>
            <person name="La Spada G."/>
            <person name="Messina E."/>
            <person name="Smedile F."/>
            <person name="Toshchakov S.V."/>
            <person name="Shevchenko M.A."/>
            <person name="Golyshin P.N."/>
            <person name="Golyshina O.V."/>
            <person name="Ferrer M."/>
            <person name="Rohde M."/>
            <person name="Mushegian A."/>
            <person name="Sorokin D.Y."/>
            <person name="Giuliano L."/>
            <person name="Yakimov M.M."/>
        </authorList>
    </citation>
    <scope>NUCLEOTIDE SEQUENCE [LARGE SCALE GENOMIC DNA]</scope>
    <source>
        <strain evidence="2">LC1Nh</strain>
    </source>
</reference>
<evidence type="ECO:0000313" key="1">
    <source>
        <dbReference type="EMBL" id="QGA80856.1"/>
    </source>
</evidence>
<protein>
    <submittedName>
        <fullName evidence="1">Uncharacterized protein</fullName>
    </submittedName>
</protein>